<dbReference type="KEGG" id="dpp:DICPUDRAFT_84879"/>
<feature type="compositionally biased region" description="Polar residues" evidence="2">
    <location>
        <begin position="18"/>
        <end position="27"/>
    </location>
</feature>
<dbReference type="InterPro" id="IPR001878">
    <property type="entry name" value="Znf_CCHC"/>
</dbReference>
<accession>F1A409</accession>
<keyword evidence="3" id="KW-1133">Transmembrane helix</keyword>
<evidence type="ECO:0000256" key="2">
    <source>
        <dbReference type="SAM" id="MobiDB-lite"/>
    </source>
</evidence>
<dbReference type="EMBL" id="GL871490">
    <property type="protein sequence ID" value="EGC29070.1"/>
    <property type="molecule type" value="Genomic_DNA"/>
</dbReference>
<keyword evidence="3" id="KW-0472">Membrane</keyword>
<feature type="region of interest" description="Disordered" evidence="2">
    <location>
        <begin position="1"/>
        <end position="80"/>
    </location>
</feature>
<dbReference type="OrthoDB" id="422005at2759"/>
<name>F1A409_DICPU</name>
<feature type="domain" description="CCHC-type" evidence="4">
    <location>
        <begin position="329"/>
        <end position="345"/>
    </location>
</feature>
<feature type="compositionally biased region" description="Low complexity" evidence="2">
    <location>
        <begin position="486"/>
        <end position="496"/>
    </location>
</feature>
<keyword evidence="1" id="KW-0863">Zinc-finger</keyword>
<dbReference type="Gene3D" id="4.10.60.10">
    <property type="entry name" value="Zinc finger, CCHC-type"/>
    <property type="match status" value="1"/>
</dbReference>
<evidence type="ECO:0000259" key="4">
    <source>
        <dbReference type="PROSITE" id="PS50158"/>
    </source>
</evidence>
<proteinExistence type="predicted"/>
<feature type="compositionally biased region" description="Low complexity" evidence="2">
    <location>
        <begin position="356"/>
        <end position="389"/>
    </location>
</feature>
<keyword evidence="3" id="KW-0812">Transmembrane</keyword>
<dbReference type="SUPFAM" id="SSF57756">
    <property type="entry name" value="Retrovirus zinc finger-like domains"/>
    <property type="match status" value="1"/>
</dbReference>
<dbReference type="GO" id="GO:0008270">
    <property type="term" value="F:zinc ion binding"/>
    <property type="evidence" value="ECO:0007669"/>
    <property type="project" value="UniProtKB-KW"/>
</dbReference>
<dbReference type="GeneID" id="10506631"/>
<dbReference type="InParanoid" id="F1A409"/>
<dbReference type="RefSeq" id="XP_003294402.1">
    <property type="nucleotide sequence ID" value="XM_003294354.1"/>
</dbReference>
<dbReference type="Pfam" id="PF00098">
    <property type="entry name" value="zf-CCHC"/>
    <property type="match status" value="1"/>
</dbReference>
<feature type="transmembrane region" description="Helical" evidence="3">
    <location>
        <begin position="688"/>
        <end position="707"/>
    </location>
</feature>
<feature type="compositionally biased region" description="Polar residues" evidence="2">
    <location>
        <begin position="67"/>
        <end position="80"/>
    </location>
</feature>
<dbReference type="PANTHER" id="PTHR36193">
    <property type="entry name" value="PHISTB DOMAIN-CONTAINING RESA-LIKE PROTEIN 1"/>
    <property type="match status" value="1"/>
</dbReference>
<dbReference type="AlphaFoldDB" id="F1A409"/>
<keyword evidence="1" id="KW-0479">Metal-binding</keyword>
<keyword evidence="6" id="KW-1185">Reference proteome</keyword>
<dbReference type="GO" id="GO:0003676">
    <property type="term" value="F:nucleic acid binding"/>
    <property type="evidence" value="ECO:0007669"/>
    <property type="project" value="InterPro"/>
</dbReference>
<dbReference type="Proteomes" id="UP000001064">
    <property type="component" value="Unassembled WGS sequence"/>
</dbReference>
<feature type="compositionally biased region" description="Basic and acidic residues" evidence="2">
    <location>
        <begin position="345"/>
        <end position="355"/>
    </location>
</feature>
<protein>
    <recommendedName>
        <fullName evidence="4">CCHC-type domain-containing protein</fullName>
    </recommendedName>
</protein>
<gene>
    <name evidence="5" type="ORF">DICPUDRAFT_84879</name>
</gene>
<reference evidence="6" key="1">
    <citation type="journal article" date="2011" name="Genome Biol.">
        <title>Comparative genomics of the social amoebae Dictyostelium discoideum and Dictyostelium purpureum.</title>
        <authorList>
            <consortium name="US DOE Joint Genome Institute (JGI-PGF)"/>
            <person name="Sucgang R."/>
            <person name="Kuo A."/>
            <person name="Tian X."/>
            <person name="Salerno W."/>
            <person name="Parikh A."/>
            <person name="Feasley C.L."/>
            <person name="Dalin E."/>
            <person name="Tu H."/>
            <person name="Huang E."/>
            <person name="Barry K."/>
            <person name="Lindquist E."/>
            <person name="Shapiro H."/>
            <person name="Bruce D."/>
            <person name="Schmutz J."/>
            <person name="Salamov A."/>
            <person name="Fey P."/>
            <person name="Gaudet P."/>
            <person name="Anjard C."/>
            <person name="Babu M.M."/>
            <person name="Basu S."/>
            <person name="Bushmanova Y."/>
            <person name="van der Wel H."/>
            <person name="Katoh-Kurasawa M."/>
            <person name="Dinh C."/>
            <person name="Coutinho P.M."/>
            <person name="Saito T."/>
            <person name="Elias M."/>
            <person name="Schaap P."/>
            <person name="Kay R.R."/>
            <person name="Henrissat B."/>
            <person name="Eichinger L."/>
            <person name="Rivero F."/>
            <person name="Putnam N.H."/>
            <person name="West C.M."/>
            <person name="Loomis W.F."/>
            <person name="Chisholm R.L."/>
            <person name="Shaulsky G."/>
            <person name="Strassmann J.E."/>
            <person name="Queller D.C."/>
            <person name="Kuspa A."/>
            <person name="Grigoriev I.V."/>
        </authorList>
    </citation>
    <scope>NUCLEOTIDE SEQUENCE [LARGE SCALE GENOMIC DNA]</scope>
    <source>
        <strain evidence="6">QSDP1</strain>
    </source>
</reference>
<sequence length="712" mass="81367">MSKNTTISNNNSKDVNPINKSSSQLLKNNYSESSSSSSSSSSNKTTTTNNLSNISPPIKKEDDPSLEFNNFSNDAQNLNTGRRSVEGDEFREYLLKELSILRLENERFRSQNYGFERRKKPLSEDVKFEGGFSMGFEKTWDLFEFQFRYHFGPRFDNTDLISSLKSDALIYLQRMDPNGNNSAEENLLQLRKQYQDLPTTLLLKFSEFTRTGKFESLERLLLVFDTVRSRVKLSDDAAMVTLKSALGINFSKALMVDVSDIEGYSSFQKFSEKIVRLEKNYQLTMGKSLYLRQDEIQGIFGASVSSSGLTSVVSNTVAAVEVKRNSEFRCFICGNPGHLARECREKYNSDSDRRNNNPPRYNNYNQQRYNGNNNQQRYNGNNNNQQRYHNNNQLEYNSNQLEYSNNRFENNFNKFNEDSRFGNNNNNNRSNNNDYKSNHKNNNIQSQPTKNNNNSNNFQSSSTHNNNNSNRDNQQSPLGHNKDNGSHNNSNNNNNNIKVEDSVKFNKYSIQLLEKIVFGPEPPLKGIGILPGIDVKVAPDSSIILTPQEQAKFDQLIKYYSEIKLESLRKAGQAEGISHSIPLIDGTDKSKPHQEPYPVSQVQKAVMDVKVPATQNSSIPDKIKKPIVGPYRITAKTNDNNLTANMESVHHPNFNVGSPQLFSRDNTIENFWISKSQRWKPKLKAQKILIMAFIGKLLSIALLKFLFENYMI</sequence>
<keyword evidence="1" id="KW-0862">Zinc</keyword>
<feature type="compositionally biased region" description="Low complexity" evidence="2">
    <location>
        <begin position="28"/>
        <end position="55"/>
    </location>
</feature>
<feature type="compositionally biased region" description="Low complexity" evidence="2">
    <location>
        <begin position="423"/>
        <end position="476"/>
    </location>
</feature>
<evidence type="ECO:0000256" key="3">
    <source>
        <dbReference type="SAM" id="Phobius"/>
    </source>
</evidence>
<evidence type="ECO:0000313" key="6">
    <source>
        <dbReference type="Proteomes" id="UP000001064"/>
    </source>
</evidence>
<dbReference type="VEuPathDB" id="AmoebaDB:DICPUDRAFT_84879"/>
<feature type="compositionally biased region" description="Low complexity" evidence="2">
    <location>
        <begin position="1"/>
        <end position="13"/>
    </location>
</feature>
<feature type="region of interest" description="Disordered" evidence="2">
    <location>
        <begin position="411"/>
        <end position="498"/>
    </location>
</feature>
<feature type="region of interest" description="Disordered" evidence="2">
    <location>
        <begin position="345"/>
        <end position="389"/>
    </location>
</feature>
<dbReference type="PROSITE" id="PS50158">
    <property type="entry name" value="ZF_CCHC"/>
    <property type="match status" value="1"/>
</dbReference>
<organism evidence="5 6">
    <name type="scientific">Dictyostelium purpureum</name>
    <name type="common">Slime mold</name>
    <dbReference type="NCBI Taxonomy" id="5786"/>
    <lineage>
        <taxon>Eukaryota</taxon>
        <taxon>Amoebozoa</taxon>
        <taxon>Evosea</taxon>
        <taxon>Eumycetozoa</taxon>
        <taxon>Dictyostelia</taxon>
        <taxon>Dictyosteliales</taxon>
        <taxon>Dictyosteliaceae</taxon>
        <taxon>Dictyostelium</taxon>
    </lineage>
</organism>
<evidence type="ECO:0000313" key="5">
    <source>
        <dbReference type="EMBL" id="EGC29070.1"/>
    </source>
</evidence>
<dbReference type="SMART" id="SM00343">
    <property type="entry name" value="ZnF_C2HC"/>
    <property type="match status" value="1"/>
</dbReference>
<dbReference type="InterPro" id="IPR036875">
    <property type="entry name" value="Znf_CCHC_sf"/>
</dbReference>
<evidence type="ECO:0000256" key="1">
    <source>
        <dbReference type="PROSITE-ProRule" id="PRU00047"/>
    </source>
</evidence>
<dbReference type="PANTHER" id="PTHR36193:SF23">
    <property type="entry name" value="PHISTB DOMAIN-CONTAINING RESA-LIKE PROTEIN 1"/>
    <property type="match status" value="1"/>
</dbReference>